<evidence type="ECO:0000259" key="2">
    <source>
        <dbReference type="Pfam" id="PF17131"/>
    </source>
</evidence>
<feature type="domain" description="Uncharacterized protein TP-0789" evidence="2">
    <location>
        <begin position="75"/>
        <end position="254"/>
    </location>
</feature>
<dbReference type="AlphaFoldDB" id="A0A0K2SHG0"/>
<dbReference type="Proteomes" id="UP000065807">
    <property type="component" value="Chromosome"/>
</dbReference>
<sequence length="254" mass="28634">MQAHRVLAALLLMATAWAGAPVHAQAQGQDLPAEEIIARVDANAQMGSVHARSRMIIRAGRREIVKEMESWAEGRNALVTFLNPADRGTKFLKLGDDLWLYFPDAEDLVKISGHMLRQGMMGSDFSYEDALESEKLLERYQFSLVGSEEFDGVACYVVEATVRPGEQVAYARRRMWVDRERFVVLREERYAASGRLLKVSHSEEVREVGGRFVATRITLEDKLRQDSSTTMMLESLEPDAPVPDGLFSLRSLTR</sequence>
<dbReference type="EMBL" id="AP014924">
    <property type="protein sequence ID" value="BAS26472.1"/>
    <property type="molecule type" value="Genomic_DNA"/>
</dbReference>
<dbReference type="OrthoDB" id="9803781at2"/>
<keyword evidence="1" id="KW-0732">Signal</keyword>
<proteinExistence type="predicted"/>
<name>A0A0K2SHG0_LIMPI</name>
<dbReference type="PANTHER" id="PTHR37507">
    <property type="entry name" value="SPORULATION PROTEIN YDCC"/>
    <property type="match status" value="1"/>
</dbReference>
<dbReference type="PANTHER" id="PTHR37507:SF2">
    <property type="entry name" value="SPORULATION PROTEIN YDCC"/>
    <property type="match status" value="1"/>
</dbReference>
<dbReference type="Gene3D" id="2.50.20.10">
    <property type="entry name" value="Lipoprotein localisation LolA/LolB/LppX"/>
    <property type="match status" value="1"/>
</dbReference>
<evidence type="ECO:0000313" key="4">
    <source>
        <dbReference type="Proteomes" id="UP000065807"/>
    </source>
</evidence>
<gene>
    <name evidence="3" type="ORF">LIP_0615</name>
</gene>
<dbReference type="RefSeq" id="WP_068134071.1">
    <property type="nucleotide sequence ID" value="NZ_AP014924.1"/>
</dbReference>
<reference evidence="4" key="2">
    <citation type="journal article" date="2016" name="Int. J. Syst. Evol. Microbiol.">
        <title>Complete genome sequence and cell structure of Limnochorda pilosa, a Gram-negative spore-former within the phylum Firmicutes.</title>
        <authorList>
            <person name="Watanabe M."/>
            <person name="Kojima H."/>
            <person name="Fukui M."/>
        </authorList>
    </citation>
    <scope>NUCLEOTIDE SEQUENCE [LARGE SCALE GENOMIC DNA]</scope>
    <source>
        <strain evidence="4">HC45</strain>
    </source>
</reference>
<organism evidence="3 4">
    <name type="scientific">Limnochorda pilosa</name>
    <dbReference type="NCBI Taxonomy" id="1555112"/>
    <lineage>
        <taxon>Bacteria</taxon>
        <taxon>Bacillati</taxon>
        <taxon>Bacillota</taxon>
        <taxon>Limnochordia</taxon>
        <taxon>Limnochordales</taxon>
        <taxon>Limnochordaceae</taxon>
        <taxon>Limnochorda</taxon>
    </lineage>
</organism>
<dbReference type="KEGG" id="lpil:LIP_0615"/>
<evidence type="ECO:0000313" key="3">
    <source>
        <dbReference type="EMBL" id="BAS26472.1"/>
    </source>
</evidence>
<feature type="chain" id="PRO_5038401855" evidence="1">
    <location>
        <begin position="19"/>
        <end position="254"/>
    </location>
</feature>
<dbReference type="InterPro" id="IPR052944">
    <property type="entry name" value="Sporulation_related"/>
</dbReference>
<dbReference type="Pfam" id="PF17131">
    <property type="entry name" value="LolA_like"/>
    <property type="match status" value="1"/>
</dbReference>
<evidence type="ECO:0000256" key="1">
    <source>
        <dbReference type="SAM" id="SignalP"/>
    </source>
</evidence>
<keyword evidence="4" id="KW-1185">Reference proteome</keyword>
<accession>A0A0K2SHG0</accession>
<dbReference type="STRING" id="1555112.LIP_0615"/>
<protein>
    <submittedName>
        <fullName evidence="3">Sigma E regulatory protein, MucB/RseB</fullName>
    </submittedName>
</protein>
<reference evidence="4" key="1">
    <citation type="submission" date="2015-07" db="EMBL/GenBank/DDBJ databases">
        <title>Complete genome sequence and phylogenetic analysis of Limnochorda pilosa.</title>
        <authorList>
            <person name="Watanabe M."/>
            <person name="Kojima H."/>
            <person name="Fukui M."/>
        </authorList>
    </citation>
    <scope>NUCLEOTIDE SEQUENCE [LARGE SCALE GENOMIC DNA]</scope>
    <source>
        <strain evidence="4">HC45</strain>
    </source>
</reference>
<feature type="signal peptide" evidence="1">
    <location>
        <begin position="1"/>
        <end position="18"/>
    </location>
</feature>
<dbReference type="CDD" id="cd16329">
    <property type="entry name" value="LolA_like"/>
    <property type="match status" value="1"/>
</dbReference>
<dbReference type="InterPro" id="IPR033399">
    <property type="entry name" value="TP_0789-like"/>
</dbReference>